<dbReference type="Proteomes" id="UP000324222">
    <property type="component" value="Unassembled WGS sequence"/>
</dbReference>
<evidence type="ECO:0000313" key="2">
    <source>
        <dbReference type="Proteomes" id="UP000324222"/>
    </source>
</evidence>
<sequence>MKALIGVYQQPDHHQLKELQSITLGDMWPSVLWQQMQLINVCCNTPLPKAVLRSMFLQKLPWEVRVTLSSLEESTSDLVFISAADCVVSQLSSRSQASTLVSFPVPASVNQALPSSSGGLHTAKELFHTCMTEVPSPDLHLQASLVIGNIVENQASAEGLAMATTSDAQYCQVLQCLEAIKEQLRAPLPHQGRISYNRFSASPPSSVGSSNEGLCWYHATFGFSARQCCPPCWWSGNDYRGGR</sequence>
<dbReference type="EMBL" id="VSRR010031302">
    <property type="protein sequence ID" value="MPC70538.1"/>
    <property type="molecule type" value="Genomic_DNA"/>
</dbReference>
<accession>A0A5B7HPC3</accession>
<comment type="caution">
    <text evidence="1">The sequence shown here is derived from an EMBL/GenBank/DDBJ whole genome shotgun (WGS) entry which is preliminary data.</text>
</comment>
<organism evidence="1 2">
    <name type="scientific">Portunus trituberculatus</name>
    <name type="common">Swimming crab</name>
    <name type="synonym">Neptunus trituberculatus</name>
    <dbReference type="NCBI Taxonomy" id="210409"/>
    <lineage>
        <taxon>Eukaryota</taxon>
        <taxon>Metazoa</taxon>
        <taxon>Ecdysozoa</taxon>
        <taxon>Arthropoda</taxon>
        <taxon>Crustacea</taxon>
        <taxon>Multicrustacea</taxon>
        <taxon>Malacostraca</taxon>
        <taxon>Eumalacostraca</taxon>
        <taxon>Eucarida</taxon>
        <taxon>Decapoda</taxon>
        <taxon>Pleocyemata</taxon>
        <taxon>Brachyura</taxon>
        <taxon>Eubrachyura</taxon>
        <taxon>Portunoidea</taxon>
        <taxon>Portunidae</taxon>
        <taxon>Portuninae</taxon>
        <taxon>Portunus</taxon>
    </lineage>
</organism>
<protein>
    <submittedName>
        <fullName evidence="1">Uncharacterized protein</fullName>
    </submittedName>
</protein>
<proteinExistence type="predicted"/>
<keyword evidence="2" id="KW-1185">Reference proteome</keyword>
<dbReference type="PANTHER" id="PTHR33327">
    <property type="entry name" value="ENDONUCLEASE"/>
    <property type="match status" value="1"/>
</dbReference>
<reference evidence="1 2" key="1">
    <citation type="submission" date="2019-05" db="EMBL/GenBank/DDBJ databases">
        <title>Another draft genome of Portunus trituberculatus and its Hox gene families provides insights of decapod evolution.</title>
        <authorList>
            <person name="Jeong J.-H."/>
            <person name="Song I."/>
            <person name="Kim S."/>
            <person name="Choi T."/>
            <person name="Kim D."/>
            <person name="Ryu S."/>
            <person name="Kim W."/>
        </authorList>
    </citation>
    <scope>NUCLEOTIDE SEQUENCE [LARGE SCALE GENOMIC DNA]</scope>
    <source>
        <tissue evidence="1">Muscle</tissue>
    </source>
</reference>
<gene>
    <name evidence="1" type="ORF">E2C01_064789</name>
</gene>
<dbReference type="AlphaFoldDB" id="A0A5B7HPC3"/>
<evidence type="ECO:0000313" key="1">
    <source>
        <dbReference type="EMBL" id="MPC70538.1"/>
    </source>
</evidence>
<name>A0A5B7HPC3_PORTR</name>
<dbReference type="PANTHER" id="PTHR33327:SF3">
    <property type="entry name" value="RNA-DIRECTED DNA POLYMERASE"/>
    <property type="match status" value="1"/>
</dbReference>